<organism evidence="2 3">
    <name type="scientific">Candidatus Gallibacteroides avistercoris</name>
    <dbReference type="NCBI Taxonomy" id="2840833"/>
    <lineage>
        <taxon>Bacteria</taxon>
        <taxon>Pseudomonadati</taxon>
        <taxon>Bacteroidota</taxon>
        <taxon>Bacteroidia</taxon>
        <taxon>Bacteroidales</taxon>
        <taxon>Bacteroidaceae</taxon>
        <taxon>Bacteroidaceae incertae sedis</taxon>
        <taxon>Candidatus Gallibacteroides</taxon>
    </lineage>
</organism>
<comment type="caution">
    <text evidence="2">The sequence shown here is derived from an EMBL/GenBank/DDBJ whole genome shotgun (WGS) entry which is preliminary data.</text>
</comment>
<dbReference type="EMBL" id="DVNA01000062">
    <property type="protein sequence ID" value="HIU54728.1"/>
    <property type="molecule type" value="Genomic_DNA"/>
</dbReference>
<reference evidence="2" key="2">
    <citation type="journal article" date="2021" name="PeerJ">
        <title>Extensive microbial diversity within the chicken gut microbiome revealed by metagenomics and culture.</title>
        <authorList>
            <person name="Gilroy R."/>
            <person name="Ravi A."/>
            <person name="Getino M."/>
            <person name="Pursley I."/>
            <person name="Horton D.L."/>
            <person name="Alikhan N.F."/>
            <person name="Baker D."/>
            <person name="Gharbi K."/>
            <person name="Hall N."/>
            <person name="Watson M."/>
            <person name="Adriaenssens E.M."/>
            <person name="Foster-Nyarko E."/>
            <person name="Jarju S."/>
            <person name="Secka A."/>
            <person name="Antonio M."/>
            <person name="Oren A."/>
            <person name="Chaudhuri R.R."/>
            <person name="La Ragione R."/>
            <person name="Hildebrand F."/>
            <person name="Pallen M.J."/>
        </authorList>
    </citation>
    <scope>NUCLEOTIDE SEQUENCE</scope>
    <source>
        <strain evidence="2">CHK158-818</strain>
    </source>
</reference>
<evidence type="ECO:0000313" key="3">
    <source>
        <dbReference type="Proteomes" id="UP000824112"/>
    </source>
</evidence>
<protein>
    <submittedName>
        <fullName evidence="2">Nucleoside hydrolase</fullName>
    </submittedName>
</protein>
<name>A0A9D1SCP3_9BACT</name>
<dbReference type="InterPro" id="IPR036452">
    <property type="entry name" value="Ribo_hydro-like"/>
</dbReference>
<dbReference type="SUPFAM" id="SSF53590">
    <property type="entry name" value="Nucleoside hydrolase"/>
    <property type="match status" value="1"/>
</dbReference>
<dbReference type="Proteomes" id="UP000824112">
    <property type="component" value="Unassembled WGS sequence"/>
</dbReference>
<proteinExistence type="predicted"/>
<evidence type="ECO:0000313" key="2">
    <source>
        <dbReference type="EMBL" id="HIU54728.1"/>
    </source>
</evidence>
<dbReference type="Pfam" id="PF01156">
    <property type="entry name" value="IU_nuc_hydro"/>
    <property type="match status" value="1"/>
</dbReference>
<gene>
    <name evidence="2" type="ORF">IAB03_02845</name>
</gene>
<dbReference type="PANTHER" id="PTHR43264">
    <property type="match status" value="1"/>
</dbReference>
<dbReference type="PROSITE" id="PS51257">
    <property type="entry name" value="PROKAR_LIPOPROTEIN"/>
    <property type="match status" value="1"/>
</dbReference>
<dbReference type="AlphaFoldDB" id="A0A9D1SCP3"/>
<evidence type="ECO:0000259" key="1">
    <source>
        <dbReference type="Pfam" id="PF01156"/>
    </source>
</evidence>
<accession>A0A9D1SCP3</accession>
<dbReference type="GO" id="GO:0016799">
    <property type="term" value="F:hydrolase activity, hydrolyzing N-glycosyl compounds"/>
    <property type="evidence" value="ECO:0007669"/>
    <property type="project" value="InterPro"/>
</dbReference>
<keyword evidence="2" id="KW-0378">Hydrolase</keyword>
<dbReference type="InterPro" id="IPR001910">
    <property type="entry name" value="Inosine/uridine_hydrolase_dom"/>
</dbReference>
<reference evidence="2" key="1">
    <citation type="submission" date="2020-10" db="EMBL/GenBank/DDBJ databases">
        <authorList>
            <person name="Gilroy R."/>
        </authorList>
    </citation>
    <scope>NUCLEOTIDE SEQUENCE</scope>
    <source>
        <strain evidence="2">CHK158-818</strain>
    </source>
</reference>
<sequence length="329" mass="36800">MKKYLFLMLVVTVSLSACQTHKQKPVKLIFDTDMAPDYDDVGALAILHAMADSGEVEILAAGSSNKCETCIPCIEILNTYFGRPDIPLGTVKGDAPNLDTWHGGLRWTSELPKRYAHKIARTSDAENVVSVYRRALSAAPDTSVTIVTVGFFSCMRDLLQSPADDISPMTGKELVTAKVKRLVSMAGIFPEGREFNVINDAQASQYVFENWPTEIWLSGFEIGDKILTGKRVAALEVSNSPVKDVYEMSLAQDNPEGRQSWDLTAALVAVRGWKEYFDVERGTMIVLPDGYNRWEKSERGRHYRLIEKMPIPELTKVLEDLMIHQPIKK</sequence>
<feature type="domain" description="Inosine/uridine-preferring nucleoside hydrolase" evidence="1">
    <location>
        <begin position="28"/>
        <end position="290"/>
    </location>
</feature>
<dbReference type="Gene3D" id="3.90.245.10">
    <property type="entry name" value="Ribonucleoside hydrolase-like"/>
    <property type="match status" value="1"/>
</dbReference>
<dbReference type="PANTHER" id="PTHR43264:SF1">
    <property type="entry name" value="INOSINE_URIDINE-PREFERRING NUCLEOSIDE HYDROLASE DOMAIN-CONTAINING PROTEIN"/>
    <property type="match status" value="1"/>
</dbReference>